<protein>
    <submittedName>
        <fullName evidence="11">Retrovirus-related pol polyprotein from transposon tnt 1-94</fullName>
    </submittedName>
</protein>
<dbReference type="AlphaFoldDB" id="A0A0J7MMJ5"/>
<dbReference type="OrthoDB" id="7555369at2759"/>
<keyword evidence="8" id="KW-0548">Nucleotidyltransferase</keyword>
<organism evidence="11 12">
    <name type="scientific">Lasius niger</name>
    <name type="common">Black garden ant</name>
    <dbReference type="NCBI Taxonomy" id="67767"/>
    <lineage>
        <taxon>Eukaryota</taxon>
        <taxon>Metazoa</taxon>
        <taxon>Ecdysozoa</taxon>
        <taxon>Arthropoda</taxon>
        <taxon>Hexapoda</taxon>
        <taxon>Insecta</taxon>
        <taxon>Pterygota</taxon>
        <taxon>Neoptera</taxon>
        <taxon>Endopterygota</taxon>
        <taxon>Hymenoptera</taxon>
        <taxon>Apocrita</taxon>
        <taxon>Aculeata</taxon>
        <taxon>Formicoidea</taxon>
        <taxon>Formicidae</taxon>
        <taxon>Formicinae</taxon>
        <taxon>Lasius</taxon>
        <taxon>Lasius</taxon>
    </lineage>
</organism>
<dbReference type="PANTHER" id="PTHR42648:SF11">
    <property type="entry name" value="TRANSPOSON TY4-P GAG-POL POLYPROTEIN"/>
    <property type="match status" value="1"/>
</dbReference>
<dbReference type="Pfam" id="PF00665">
    <property type="entry name" value="rve"/>
    <property type="match status" value="1"/>
</dbReference>
<accession>A0A0J7MMJ5</accession>
<evidence type="ECO:0000256" key="8">
    <source>
        <dbReference type="ARBA" id="ARBA00022932"/>
    </source>
</evidence>
<evidence type="ECO:0000256" key="1">
    <source>
        <dbReference type="ARBA" id="ARBA00022722"/>
    </source>
</evidence>
<gene>
    <name evidence="11" type="ORF">RF55_25109</name>
</gene>
<evidence type="ECO:0000256" key="4">
    <source>
        <dbReference type="ARBA" id="ARBA00022801"/>
    </source>
</evidence>
<evidence type="ECO:0000313" key="12">
    <source>
        <dbReference type="Proteomes" id="UP000036403"/>
    </source>
</evidence>
<dbReference type="Proteomes" id="UP000036403">
    <property type="component" value="Unassembled WGS sequence"/>
</dbReference>
<evidence type="ECO:0000256" key="5">
    <source>
        <dbReference type="ARBA" id="ARBA00022842"/>
    </source>
</evidence>
<dbReference type="STRING" id="67767.A0A0J7MMJ5"/>
<dbReference type="SUPFAM" id="SSF53098">
    <property type="entry name" value="Ribonuclease H-like"/>
    <property type="match status" value="1"/>
</dbReference>
<dbReference type="PANTHER" id="PTHR42648">
    <property type="entry name" value="TRANSPOSASE, PUTATIVE-RELATED"/>
    <property type="match status" value="1"/>
</dbReference>
<dbReference type="PROSITE" id="PS50994">
    <property type="entry name" value="INTEGRASE"/>
    <property type="match status" value="1"/>
</dbReference>
<keyword evidence="9" id="KW-0233">DNA recombination</keyword>
<dbReference type="GO" id="GO:0016787">
    <property type="term" value="F:hydrolase activity"/>
    <property type="evidence" value="ECO:0007669"/>
    <property type="project" value="UniProtKB-KW"/>
</dbReference>
<dbReference type="GO" id="GO:0015074">
    <property type="term" value="P:DNA integration"/>
    <property type="evidence" value="ECO:0007669"/>
    <property type="project" value="UniProtKB-KW"/>
</dbReference>
<dbReference type="InterPro" id="IPR036397">
    <property type="entry name" value="RNaseH_sf"/>
</dbReference>
<dbReference type="GO" id="GO:0004519">
    <property type="term" value="F:endonuclease activity"/>
    <property type="evidence" value="ECO:0007669"/>
    <property type="project" value="UniProtKB-KW"/>
</dbReference>
<dbReference type="Gene3D" id="3.30.420.10">
    <property type="entry name" value="Ribonuclease H-like superfamily/Ribonuclease H"/>
    <property type="match status" value="1"/>
</dbReference>
<name>A0A0J7MMJ5_LASNI</name>
<keyword evidence="2" id="KW-0479">Metal-binding</keyword>
<keyword evidence="8" id="KW-0239">DNA-directed DNA polymerase</keyword>
<keyword evidence="4" id="KW-0378">Hydrolase</keyword>
<dbReference type="GO" id="GO:0046872">
    <property type="term" value="F:metal ion binding"/>
    <property type="evidence" value="ECO:0007669"/>
    <property type="project" value="UniProtKB-KW"/>
</dbReference>
<evidence type="ECO:0000256" key="7">
    <source>
        <dbReference type="ARBA" id="ARBA00022918"/>
    </source>
</evidence>
<dbReference type="PaxDb" id="67767-A0A0J7MMJ5"/>
<keyword evidence="6" id="KW-0229">DNA integration</keyword>
<keyword evidence="8" id="KW-0808">Transferase</keyword>
<comment type="caution">
    <text evidence="11">The sequence shown here is derived from an EMBL/GenBank/DDBJ whole genome shotgun (WGS) entry which is preliminary data.</text>
</comment>
<keyword evidence="7" id="KW-0695">RNA-directed DNA polymerase</keyword>
<proteinExistence type="predicted"/>
<sequence length="170" mass="19537">MCRAPFKEKGTRATTLLELIHSGLCGPMETIAFGGYRYFLTLIDDYSRKVFVYFLKNKSEVPDIFEVFKAMVEKENGQTIKCLCSDNGGEYSSTRYEEFLKKNGIKHQKTVPYTPQQYGTAERANRSIVEEARSLLNEAGLDKRFWSEAVNTAVYLLNRLPTRALHQAMW</sequence>
<keyword evidence="3" id="KW-0255">Endonuclease</keyword>
<keyword evidence="5" id="KW-0460">Magnesium</keyword>
<evidence type="ECO:0000256" key="9">
    <source>
        <dbReference type="ARBA" id="ARBA00023172"/>
    </source>
</evidence>
<dbReference type="GO" id="GO:0003676">
    <property type="term" value="F:nucleic acid binding"/>
    <property type="evidence" value="ECO:0007669"/>
    <property type="project" value="InterPro"/>
</dbReference>
<dbReference type="GO" id="GO:0003887">
    <property type="term" value="F:DNA-directed DNA polymerase activity"/>
    <property type="evidence" value="ECO:0007669"/>
    <property type="project" value="UniProtKB-KW"/>
</dbReference>
<dbReference type="EMBL" id="LBMM01031296">
    <property type="protein sequence ID" value="KMQ81820.1"/>
    <property type="molecule type" value="Genomic_DNA"/>
</dbReference>
<dbReference type="GO" id="GO:0003964">
    <property type="term" value="F:RNA-directed DNA polymerase activity"/>
    <property type="evidence" value="ECO:0007669"/>
    <property type="project" value="UniProtKB-KW"/>
</dbReference>
<dbReference type="GO" id="GO:0006310">
    <property type="term" value="P:DNA recombination"/>
    <property type="evidence" value="ECO:0007669"/>
    <property type="project" value="UniProtKB-KW"/>
</dbReference>
<reference evidence="11 12" key="1">
    <citation type="submission" date="2015-04" db="EMBL/GenBank/DDBJ databases">
        <title>Lasius niger genome sequencing.</title>
        <authorList>
            <person name="Konorov E.A."/>
            <person name="Nikitin M.A."/>
            <person name="Kirill M.V."/>
            <person name="Chang P."/>
        </authorList>
    </citation>
    <scope>NUCLEOTIDE SEQUENCE [LARGE SCALE GENOMIC DNA]</scope>
    <source>
        <tissue evidence="11">Whole</tissue>
    </source>
</reference>
<feature type="domain" description="Integrase catalytic" evidence="10">
    <location>
        <begin position="1"/>
        <end position="170"/>
    </location>
</feature>
<evidence type="ECO:0000259" key="10">
    <source>
        <dbReference type="PROSITE" id="PS50994"/>
    </source>
</evidence>
<dbReference type="InterPro" id="IPR012337">
    <property type="entry name" value="RNaseH-like_sf"/>
</dbReference>
<evidence type="ECO:0000256" key="6">
    <source>
        <dbReference type="ARBA" id="ARBA00022908"/>
    </source>
</evidence>
<evidence type="ECO:0000313" key="11">
    <source>
        <dbReference type="EMBL" id="KMQ81820.1"/>
    </source>
</evidence>
<evidence type="ECO:0000256" key="3">
    <source>
        <dbReference type="ARBA" id="ARBA00022759"/>
    </source>
</evidence>
<evidence type="ECO:0000256" key="2">
    <source>
        <dbReference type="ARBA" id="ARBA00022723"/>
    </source>
</evidence>
<dbReference type="InterPro" id="IPR039537">
    <property type="entry name" value="Retrotran_Ty1/copia-like"/>
</dbReference>
<keyword evidence="12" id="KW-1185">Reference proteome</keyword>
<dbReference type="InterPro" id="IPR001584">
    <property type="entry name" value="Integrase_cat-core"/>
</dbReference>
<keyword evidence="1" id="KW-0540">Nuclease</keyword>